<dbReference type="InterPro" id="IPR022898">
    <property type="entry name" value="RNase_HII"/>
</dbReference>
<dbReference type="Pfam" id="PF01351">
    <property type="entry name" value="RNase_HII"/>
    <property type="match status" value="1"/>
</dbReference>
<evidence type="ECO:0000256" key="10">
    <source>
        <dbReference type="ARBA" id="ARBA00022723"/>
    </source>
</evidence>
<dbReference type="GO" id="GO:0032299">
    <property type="term" value="C:ribonuclease H2 complex"/>
    <property type="evidence" value="ECO:0007669"/>
    <property type="project" value="TreeGrafter"/>
</dbReference>
<evidence type="ECO:0000256" key="13">
    <source>
        <dbReference type="ARBA" id="ARBA00023211"/>
    </source>
</evidence>
<keyword evidence="9 14" id="KW-0540">Nuclease</keyword>
<evidence type="ECO:0000256" key="5">
    <source>
        <dbReference type="ARBA" id="ARBA00007383"/>
    </source>
</evidence>
<evidence type="ECO:0000256" key="6">
    <source>
        <dbReference type="ARBA" id="ARBA00012180"/>
    </source>
</evidence>
<keyword evidence="8 14" id="KW-0963">Cytoplasm</keyword>
<evidence type="ECO:0000256" key="8">
    <source>
        <dbReference type="ARBA" id="ARBA00022490"/>
    </source>
</evidence>
<dbReference type="InterPro" id="IPR036397">
    <property type="entry name" value="RNaseH_sf"/>
</dbReference>
<evidence type="ECO:0000256" key="4">
    <source>
        <dbReference type="ARBA" id="ARBA00004496"/>
    </source>
</evidence>
<dbReference type="GO" id="GO:0030145">
    <property type="term" value="F:manganese ion binding"/>
    <property type="evidence" value="ECO:0007669"/>
    <property type="project" value="UniProtKB-UniRule"/>
</dbReference>
<comment type="catalytic activity">
    <reaction evidence="1 14 15 16">
        <text>Endonucleolytic cleavage to 5'-phosphomonoester.</text>
        <dbReference type="EC" id="3.1.26.4"/>
    </reaction>
</comment>
<comment type="function">
    <text evidence="3 14 16">Endonuclease that specifically degrades the RNA of RNA-DNA hybrids.</text>
</comment>
<keyword evidence="10 14" id="KW-0479">Metal-binding</keyword>
<comment type="cofactor">
    <cofactor evidence="14 15">
        <name>Mn(2+)</name>
        <dbReference type="ChEBI" id="CHEBI:29035"/>
    </cofactor>
    <cofactor evidence="14 15">
        <name>Mg(2+)</name>
        <dbReference type="ChEBI" id="CHEBI:18420"/>
    </cofactor>
    <text evidence="14 15">Manganese or magnesium. Binds 1 divalent metal ion per monomer in the absence of substrate. May bind a second metal ion after substrate binding.</text>
</comment>
<gene>
    <name evidence="14" type="primary">rnhB</name>
    <name evidence="18" type="ORF">AB4Y30_07180</name>
</gene>
<dbReference type="NCBIfam" id="NF000594">
    <property type="entry name" value="PRK00015.1-1"/>
    <property type="match status" value="1"/>
</dbReference>
<dbReference type="HAMAP" id="MF_00052_B">
    <property type="entry name" value="RNase_HII_B"/>
    <property type="match status" value="1"/>
</dbReference>
<proteinExistence type="inferred from homology"/>
<dbReference type="PANTHER" id="PTHR10954">
    <property type="entry name" value="RIBONUCLEASE H2 SUBUNIT A"/>
    <property type="match status" value="1"/>
</dbReference>
<dbReference type="EMBL" id="CP162599">
    <property type="protein sequence ID" value="XDK34123.1"/>
    <property type="molecule type" value="Genomic_DNA"/>
</dbReference>
<dbReference type="Gene3D" id="3.30.420.10">
    <property type="entry name" value="Ribonuclease H-like superfamily/Ribonuclease H"/>
    <property type="match status" value="1"/>
</dbReference>
<evidence type="ECO:0000256" key="7">
    <source>
        <dbReference type="ARBA" id="ARBA00019179"/>
    </source>
</evidence>
<keyword evidence="12 14" id="KW-0378">Hydrolase</keyword>
<evidence type="ECO:0000256" key="2">
    <source>
        <dbReference type="ARBA" id="ARBA00001946"/>
    </source>
</evidence>
<name>A0AB39HWJ8_9BACI</name>
<evidence type="ECO:0000256" key="3">
    <source>
        <dbReference type="ARBA" id="ARBA00004065"/>
    </source>
</evidence>
<dbReference type="InterPro" id="IPR001352">
    <property type="entry name" value="RNase_HII/HIII"/>
</dbReference>
<comment type="cofactor">
    <cofactor evidence="2">
        <name>Mg(2+)</name>
        <dbReference type="ChEBI" id="CHEBI:18420"/>
    </cofactor>
</comment>
<accession>A0AB39HWJ8</accession>
<dbReference type="EC" id="3.1.26.4" evidence="6 14"/>
<feature type="binding site" evidence="14 15">
    <location>
        <position position="170"/>
    </location>
    <ligand>
        <name>a divalent metal cation</name>
        <dbReference type="ChEBI" id="CHEBI:60240"/>
    </ligand>
</feature>
<protein>
    <recommendedName>
        <fullName evidence="7 14">Ribonuclease HII</fullName>
        <shortName evidence="14">RNase HII</shortName>
        <ecNumber evidence="6 14">3.1.26.4</ecNumber>
    </recommendedName>
</protein>
<evidence type="ECO:0000256" key="16">
    <source>
        <dbReference type="RuleBase" id="RU003515"/>
    </source>
</evidence>
<evidence type="ECO:0000256" key="12">
    <source>
        <dbReference type="ARBA" id="ARBA00022801"/>
    </source>
</evidence>
<dbReference type="FunFam" id="3.30.420.10:FF:000006">
    <property type="entry name" value="Ribonuclease HII"/>
    <property type="match status" value="1"/>
</dbReference>
<dbReference type="AlphaFoldDB" id="A0AB39HWJ8"/>
<keyword evidence="11 14" id="KW-0255">Endonuclease</keyword>
<keyword evidence="13 14" id="KW-0464">Manganese</keyword>
<dbReference type="GO" id="GO:0005737">
    <property type="term" value="C:cytoplasm"/>
    <property type="evidence" value="ECO:0007669"/>
    <property type="project" value="UniProtKB-SubCell"/>
</dbReference>
<evidence type="ECO:0000313" key="18">
    <source>
        <dbReference type="EMBL" id="XDK34123.1"/>
    </source>
</evidence>
<dbReference type="GO" id="GO:0004523">
    <property type="term" value="F:RNA-DNA hybrid ribonuclease activity"/>
    <property type="evidence" value="ECO:0007669"/>
    <property type="project" value="UniProtKB-UniRule"/>
</dbReference>
<dbReference type="RefSeq" id="WP_368654800.1">
    <property type="nucleotide sequence ID" value="NZ_CP162599.1"/>
</dbReference>
<reference evidence="18" key="1">
    <citation type="submission" date="2024-07" db="EMBL/GenBank/DDBJ databases">
        <title>Halotolerant mesophilic bacterium Ornithinibacillus sp. 4-3, sp. nov., isolated from soil.</title>
        <authorList>
            <person name="Sidarenka A.V."/>
            <person name="Guliayeva D.E."/>
            <person name="Leanovich S.I."/>
            <person name="Hileuskaya K.S."/>
            <person name="Akhremchuk A.E."/>
            <person name="Sikolenko M.A."/>
            <person name="Valentovich L.N."/>
        </authorList>
    </citation>
    <scope>NUCLEOTIDE SEQUENCE</scope>
    <source>
        <strain evidence="18">4-3</strain>
    </source>
</reference>
<evidence type="ECO:0000256" key="9">
    <source>
        <dbReference type="ARBA" id="ARBA00022722"/>
    </source>
</evidence>
<dbReference type="GO" id="GO:0006298">
    <property type="term" value="P:mismatch repair"/>
    <property type="evidence" value="ECO:0007669"/>
    <property type="project" value="TreeGrafter"/>
</dbReference>
<dbReference type="GO" id="GO:0003723">
    <property type="term" value="F:RNA binding"/>
    <property type="evidence" value="ECO:0007669"/>
    <property type="project" value="UniProtKB-UniRule"/>
</dbReference>
<feature type="binding site" evidence="14 15">
    <location>
        <position position="79"/>
    </location>
    <ligand>
        <name>a divalent metal cation</name>
        <dbReference type="ChEBI" id="CHEBI:60240"/>
    </ligand>
</feature>
<evidence type="ECO:0000259" key="17">
    <source>
        <dbReference type="PROSITE" id="PS51975"/>
    </source>
</evidence>
<dbReference type="GO" id="GO:0043137">
    <property type="term" value="P:DNA replication, removal of RNA primer"/>
    <property type="evidence" value="ECO:0007669"/>
    <property type="project" value="TreeGrafter"/>
</dbReference>
<dbReference type="PANTHER" id="PTHR10954:SF18">
    <property type="entry name" value="RIBONUCLEASE HII"/>
    <property type="match status" value="1"/>
</dbReference>
<dbReference type="CDD" id="cd07182">
    <property type="entry name" value="RNase_HII_bacteria_HII_like"/>
    <property type="match status" value="1"/>
</dbReference>
<evidence type="ECO:0000256" key="14">
    <source>
        <dbReference type="HAMAP-Rule" id="MF_00052"/>
    </source>
</evidence>
<evidence type="ECO:0000256" key="11">
    <source>
        <dbReference type="ARBA" id="ARBA00022759"/>
    </source>
</evidence>
<dbReference type="InterPro" id="IPR012337">
    <property type="entry name" value="RNaseH-like_sf"/>
</dbReference>
<dbReference type="PROSITE" id="PS51975">
    <property type="entry name" value="RNASE_H_2"/>
    <property type="match status" value="1"/>
</dbReference>
<dbReference type="SUPFAM" id="SSF53098">
    <property type="entry name" value="Ribonuclease H-like"/>
    <property type="match status" value="1"/>
</dbReference>
<comment type="similarity">
    <text evidence="5 14 16">Belongs to the RNase HII family.</text>
</comment>
<dbReference type="NCBIfam" id="NF000595">
    <property type="entry name" value="PRK00015.1-3"/>
    <property type="match status" value="1"/>
</dbReference>
<sequence length="257" mass="28957">MKKPLSISELKTLFHAGKFNDAYVDTLRKDSRKGVQQLIKAFERQKAEWMKLEKRFIEMTCYEQKAKEAGKKYIAGVDEAGRGPLAGPVVAAAVILPLNFKLLGLNDSKKLTRSERKQYFEIIKEKAISYEVSVITNNEIDHINILEATKKAMRLAITSLHIRPEHVLIDAVELSLKDITTESIIKGDQKSISIAAASILAKETRDVLMEELHEQYPEYGFIQHMGYGTKAHLENLAKYGASPVHRKSFAPVKKSMG</sequence>
<feature type="binding site" evidence="14 15">
    <location>
        <position position="78"/>
    </location>
    <ligand>
        <name>a divalent metal cation</name>
        <dbReference type="ChEBI" id="CHEBI:60240"/>
    </ligand>
</feature>
<comment type="subcellular location">
    <subcellularLocation>
        <location evidence="4 14">Cytoplasm</location>
    </subcellularLocation>
</comment>
<evidence type="ECO:0000256" key="1">
    <source>
        <dbReference type="ARBA" id="ARBA00000077"/>
    </source>
</evidence>
<organism evidence="18">
    <name type="scientific">Ornithinibacillus sp. 4-3</name>
    <dbReference type="NCBI Taxonomy" id="3231488"/>
    <lineage>
        <taxon>Bacteria</taxon>
        <taxon>Bacillati</taxon>
        <taxon>Bacillota</taxon>
        <taxon>Bacilli</taxon>
        <taxon>Bacillales</taxon>
        <taxon>Bacillaceae</taxon>
        <taxon>Ornithinibacillus</taxon>
    </lineage>
</organism>
<feature type="domain" description="RNase H type-2" evidence="17">
    <location>
        <begin position="72"/>
        <end position="257"/>
    </location>
</feature>
<dbReference type="InterPro" id="IPR024567">
    <property type="entry name" value="RNase_HII/HIII_dom"/>
</dbReference>
<evidence type="ECO:0000256" key="15">
    <source>
        <dbReference type="PROSITE-ProRule" id="PRU01319"/>
    </source>
</evidence>